<comment type="function">
    <text evidence="5">Catalyzes the ATP-dependent conversion of 5-aminoimidazole ribonucleotide (AIR) and HCO(3)(-) to N5-carboxyaminoimidazole ribonucleotide (N5-CAIR).</text>
</comment>
<comment type="similarity">
    <text evidence="5 6">Belongs to the PurK/PurT family.</text>
</comment>
<feature type="binding site" evidence="5">
    <location>
        <begin position="272"/>
        <end position="273"/>
    </location>
    <ligand>
        <name>ATP</name>
        <dbReference type="ChEBI" id="CHEBI:30616"/>
    </ligand>
</feature>
<evidence type="ECO:0000256" key="1">
    <source>
        <dbReference type="ARBA" id="ARBA00022598"/>
    </source>
</evidence>
<dbReference type="Pfam" id="PF17769">
    <property type="entry name" value="PurK_C"/>
    <property type="match status" value="1"/>
</dbReference>
<proteinExistence type="inferred from homology"/>
<accession>A0A562SLS4</accession>
<evidence type="ECO:0000256" key="3">
    <source>
        <dbReference type="ARBA" id="ARBA00022755"/>
    </source>
</evidence>
<protein>
    <recommendedName>
        <fullName evidence="5 6">N5-carboxyaminoimidazole ribonucleotide synthase</fullName>
        <shortName evidence="5 6">N5-CAIR synthase</shortName>
        <ecNumber evidence="5 6">6.3.4.18</ecNumber>
    </recommendedName>
    <alternativeName>
        <fullName evidence="5 6">5-(carboxyamino)imidazole ribonucleotide synthetase</fullName>
    </alternativeName>
</protein>
<dbReference type="Pfam" id="PF22660">
    <property type="entry name" value="RS_preATP-grasp-like"/>
    <property type="match status" value="1"/>
</dbReference>
<dbReference type="GO" id="GO:0034028">
    <property type="term" value="F:5-(carboxyamino)imidazole ribonucleotide synthase activity"/>
    <property type="evidence" value="ECO:0007669"/>
    <property type="project" value="UniProtKB-UniRule"/>
</dbReference>
<evidence type="ECO:0000256" key="5">
    <source>
        <dbReference type="HAMAP-Rule" id="MF_01928"/>
    </source>
</evidence>
<evidence type="ECO:0000256" key="4">
    <source>
        <dbReference type="ARBA" id="ARBA00022840"/>
    </source>
</evidence>
<dbReference type="NCBIfam" id="TIGR01161">
    <property type="entry name" value="purK"/>
    <property type="match status" value="1"/>
</dbReference>
<dbReference type="InterPro" id="IPR054350">
    <property type="entry name" value="PurT/PurK_preATP-grasp"/>
</dbReference>
<evidence type="ECO:0000256" key="6">
    <source>
        <dbReference type="RuleBase" id="RU361200"/>
    </source>
</evidence>
<dbReference type="FunFam" id="3.30.1490.20:FF:000015">
    <property type="entry name" value="N5-carboxyaminoimidazole ribonucleotide synthase"/>
    <property type="match status" value="1"/>
</dbReference>
<keyword evidence="4 5" id="KW-0067">ATP-binding</keyword>
<keyword evidence="1 5" id="KW-0436">Ligase</keyword>
<feature type="binding site" evidence="5">
    <location>
        <position position="192"/>
    </location>
    <ligand>
        <name>ATP</name>
        <dbReference type="ChEBI" id="CHEBI:30616"/>
    </ligand>
</feature>
<feature type="binding site" evidence="5">
    <location>
        <begin position="154"/>
        <end position="160"/>
    </location>
    <ligand>
        <name>ATP</name>
        <dbReference type="ChEBI" id="CHEBI:30616"/>
    </ligand>
</feature>
<organism evidence="8 9">
    <name type="scientific">Roseibium hamelinense</name>
    <dbReference type="NCBI Taxonomy" id="150831"/>
    <lineage>
        <taxon>Bacteria</taxon>
        <taxon>Pseudomonadati</taxon>
        <taxon>Pseudomonadota</taxon>
        <taxon>Alphaproteobacteria</taxon>
        <taxon>Hyphomicrobiales</taxon>
        <taxon>Stappiaceae</taxon>
        <taxon>Roseibium</taxon>
    </lineage>
</organism>
<evidence type="ECO:0000313" key="9">
    <source>
        <dbReference type="Proteomes" id="UP000320593"/>
    </source>
</evidence>
<dbReference type="InterPro" id="IPR011761">
    <property type="entry name" value="ATP-grasp"/>
</dbReference>
<keyword evidence="9" id="KW-1185">Reference proteome</keyword>
<dbReference type="InterPro" id="IPR016185">
    <property type="entry name" value="PreATP-grasp_dom_sf"/>
</dbReference>
<feature type="binding site" evidence="5">
    <location>
        <position position="215"/>
    </location>
    <ligand>
        <name>ATP</name>
        <dbReference type="ChEBI" id="CHEBI:30616"/>
    </ligand>
</feature>
<dbReference type="InterPro" id="IPR013815">
    <property type="entry name" value="ATP_grasp_subdomain_1"/>
</dbReference>
<dbReference type="NCBIfam" id="NF004676">
    <property type="entry name" value="PRK06019.1-2"/>
    <property type="match status" value="1"/>
</dbReference>
<feature type="domain" description="ATP-grasp" evidence="7">
    <location>
        <begin position="113"/>
        <end position="302"/>
    </location>
</feature>
<feature type="binding site" evidence="5">
    <location>
        <begin position="184"/>
        <end position="187"/>
    </location>
    <ligand>
        <name>ATP</name>
        <dbReference type="ChEBI" id="CHEBI:30616"/>
    </ligand>
</feature>
<dbReference type="UniPathway" id="UPA00074">
    <property type="reaction ID" value="UER00942"/>
</dbReference>
<comment type="function">
    <text evidence="6">Catalyzes the ATP-dependent conversion of 5-aminoimidazole ribonucleotide (AIR) and HCO(3)- to N5-carboxyaminoimidazole ribonucleotide (N5-CAIR).</text>
</comment>
<gene>
    <name evidence="5 6" type="primary">purK</name>
    <name evidence="8" type="ORF">JM93_03641</name>
</gene>
<reference evidence="8 9" key="1">
    <citation type="submission" date="2019-07" db="EMBL/GenBank/DDBJ databases">
        <title>Genomic Encyclopedia of Archaeal and Bacterial Type Strains, Phase II (KMG-II): from individual species to whole genera.</title>
        <authorList>
            <person name="Goeker M."/>
        </authorList>
    </citation>
    <scope>NUCLEOTIDE SEQUENCE [LARGE SCALE GENOMIC DNA]</scope>
    <source>
        <strain evidence="8 9">ATCC BAA-252</strain>
    </source>
</reference>
<comment type="catalytic activity">
    <reaction evidence="5 6">
        <text>5-amino-1-(5-phospho-beta-D-ribosyl)imidazole + hydrogencarbonate + ATP = 5-carboxyamino-1-(5-phospho-D-ribosyl)imidazole + ADP + phosphate + 2 H(+)</text>
        <dbReference type="Rhea" id="RHEA:19317"/>
        <dbReference type="ChEBI" id="CHEBI:15378"/>
        <dbReference type="ChEBI" id="CHEBI:17544"/>
        <dbReference type="ChEBI" id="CHEBI:30616"/>
        <dbReference type="ChEBI" id="CHEBI:43474"/>
        <dbReference type="ChEBI" id="CHEBI:58730"/>
        <dbReference type="ChEBI" id="CHEBI:137981"/>
        <dbReference type="ChEBI" id="CHEBI:456216"/>
        <dbReference type="EC" id="6.3.4.18"/>
    </reaction>
</comment>
<dbReference type="SUPFAM" id="SSF51246">
    <property type="entry name" value="Rudiment single hybrid motif"/>
    <property type="match status" value="1"/>
</dbReference>
<dbReference type="EMBL" id="VLLF01000009">
    <property type="protein sequence ID" value="TWI82291.1"/>
    <property type="molecule type" value="Genomic_DNA"/>
</dbReference>
<dbReference type="OrthoDB" id="9804625at2"/>
<dbReference type="NCBIfam" id="NF004679">
    <property type="entry name" value="PRK06019.1-5"/>
    <property type="match status" value="1"/>
</dbReference>
<dbReference type="HAMAP" id="MF_01928">
    <property type="entry name" value="PurK"/>
    <property type="match status" value="1"/>
</dbReference>
<comment type="subunit">
    <text evidence="5 6">Homodimer.</text>
</comment>
<keyword evidence="2 5" id="KW-0547">Nucleotide-binding</keyword>
<dbReference type="NCBIfam" id="NF004675">
    <property type="entry name" value="PRK06019.1-1"/>
    <property type="match status" value="1"/>
</dbReference>
<dbReference type="PANTHER" id="PTHR11609:SF5">
    <property type="entry name" value="PHOSPHORIBOSYLAMINOIMIDAZOLE CARBOXYLASE"/>
    <property type="match status" value="1"/>
</dbReference>
<dbReference type="InterPro" id="IPR003135">
    <property type="entry name" value="ATP-grasp_carboxylate-amine"/>
</dbReference>
<comment type="caution">
    <text evidence="8">The sequence shown here is derived from an EMBL/GenBank/DDBJ whole genome shotgun (WGS) entry which is preliminary data.</text>
</comment>
<dbReference type="Proteomes" id="UP000320593">
    <property type="component" value="Unassembled WGS sequence"/>
</dbReference>
<dbReference type="PANTHER" id="PTHR11609">
    <property type="entry name" value="PURINE BIOSYNTHESIS PROTEIN 6/7, PUR6/7"/>
    <property type="match status" value="1"/>
</dbReference>
<dbReference type="FunFam" id="3.40.50.20:FF:000016">
    <property type="entry name" value="N5-carboxyaminoimidazole ribonucleotide synthase"/>
    <property type="match status" value="1"/>
</dbReference>
<dbReference type="GO" id="GO:0005829">
    <property type="term" value="C:cytosol"/>
    <property type="evidence" value="ECO:0007669"/>
    <property type="project" value="TreeGrafter"/>
</dbReference>
<evidence type="ECO:0000259" key="7">
    <source>
        <dbReference type="PROSITE" id="PS50975"/>
    </source>
</evidence>
<sequence length="363" mass="39213">MTSAKQLRPGDTIGILGGGQLGRMLAISAAELGLKCHIFCPDENSPAFEVADKATIADYTDLHALDSFAADCFAITYEFENVPGETAERLAATSVVRPSAKALEIAQDRLSEKDFLSGSGIALASYQRIDNQNDLENALIKNGGRGVLKTRRFGYDGKGQVMIRSMTDAKTALEQLGHAPAVLEELVSFDREVSVIVARDVTGSSATYELTENVHENHVLKTSTVPANVDQKVDVAAQAIAVKIADALDYIGVMGVEMFLVKTVGGDRLLVNEIAPRVHNSGHWTQDACLTSQFEQHIRAVAGWPLGSTKRHSNVIMHNLIGDDVTGYGNVLQEPNARLHLYGKAEARPGRKMGHVNRLSPRA</sequence>
<dbReference type="RefSeq" id="WP_145346129.1">
    <property type="nucleotide sequence ID" value="NZ_SMLY01000084.1"/>
</dbReference>
<dbReference type="SUPFAM" id="SSF56059">
    <property type="entry name" value="Glutathione synthetase ATP-binding domain-like"/>
    <property type="match status" value="1"/>
</dbReference>
<dbReference type="InterPro" id="IPR005875">
    <property type="entry name" value="PurK"/>
</dbReference>
<comment type="pathway">
    <text evidence="5 6">Purine metabolism; IMP biosynthesis via de novo pathway; 5-amino-1-(5-phospho-D-ribosyl)imidazole-4-carboxylate from 5-amino-1-(5-phospho-D-ribosyl)imidazole (N5-CAIR route): step 1/2.</text>
</comment>
<feature type="binding site" evidence="5">
    <location>
        <position position="149"/>
    </location>
    <ligand>
        <name>ATP</name>
        <dbReference type="ChEBI" id="CHEBI:30616"/>
    </ligand>
</feature>
<dbReference type="GO" id="GO:0004638">
    <property type="term" value="F:phosphoribosylaminoimidazole carboxylase activity"/>
    <property type="evidence" value="ECO:0007669"/>
    <property type="project" value="InterPro"/>
</dbReference>
<evidence type="ECO:0000256" key="2">
    <source>
        <dbReference type="ARBA" id="ARBA00022741"/>
    </source>
</evidence>
<dbReference type="AlphaFoldDB" id="A0A562SLS4"/>
<dbReference type="GO" id="GO:0006189">
    <property type="term" value="P:'de novo' IMP biosynthetic process"/>
    <property type="evidence" value="ECO:0007669"/>
    <property type="project" value="UniProtKB-UniRule"/>
</dbReference>
<dbReference type="InterPro" id="IPR040686">
    <property type="entry name" value="PurK_C"/>
</dbReference>
<dbReference type="Gene3D" id="3.40.50.20">
    <property type="match status" value="1"/>
</dbReference>
<dbReference type="InterPro" id="IPR011054">
    <property type="entry name" value="Rudment_hybrid_motif"/>
</dbReference>
<keyword evidence="3 5" id="KW-0658">Purine biosynthesis</keyword>
<feature type="binding site" evidence="5">
    <location>
        <position position="109"/>
    </location>
    <ligand>
        <name>ATP</name>
        <dbReference type="ChEBI" id="CHEBI:30616"/>
    </ligand>
</feature>
<dbReference type="Gene3D" id="3.30.470.20">
    <property type="entry name" value="ATP-grasp fold, B domain"/>
    <property type="match status" value="1"/>
</dbReference>
<dbReference type="Pfam" id="PF02222">
    <property type="entry name" value="ATP-grasp"/>
    <property type="match status" value="1"/>
</dbReference>
<evidence type="ECO:0000313" key="8">
    <source>
        <dbReference type="EMBL" id="TWI82291.1"/>
    </source>
</evidence>
<dbReference type="GO" id="GO:0005524">
    <property type="term" value="F:ATP binding"/>
    <property type="evidence" value="ECO:0007669"/>
    <property type="project" value="UniProtKB-UniRule"/>
</dbReference>
<dbReference type="Gene3D" id="3.30.1490.20">
    <property type="entry name" value="ATP-grasp fold, A domain"/>
    <property type="match status" value="1"/>
</dbReference>
<dbReference type="FunFam" id="3.30.470.20:FF:000029">
    <property type="entry name" value="N5-carboxyaminoimidazole ribonucleotide synthase"/>
    <property type="match status" value="1"/>
</dbReference>
<name>A0A562SLS4_9HYPH</name>
<dbReference type="SUPFAM" id="SSF52440">
    <property type="entry name" value="PreATP-grasp domain"/>
    <property type="match status" value="1"/>
</dbReference>
<dbReference type="PROSITE" id="PS50975">
    <property type="entry name" value="ATP_GRASP"/>
    <property type="match status" value="1"/>
</dbReference>
<dbReference type="GO" id="GO:0046872">
    <property type="term" value="F:metal ion binding"/>
    <property type="evidence" value="ECO:0007669"/>
    <property type="project" value="InterPro"/>
</dbReference>
<dbReference type="EC" id="6.3.4.18" evidence="5 6"/>